<accession>A0A3M2LP45</accession>
<feature type="transmembrane region" description="Helical" evidence="1">
    <location>
        <begin position="124"/>
        <end position="142"/>
    </location>
</feature>
<name>A0A3M2LP45_9ACTN</name>
<dbReference type="EMBL" id="RFFG01000088">
    <property type="protein sequence ID" value="RMI38303.1"/>
    <property type="molecule type" value="Genomic_DNA"/>
</dbReference>
<feature type="transmembrane region" description="Helical" evidence="1">
    <location>
        <begin position="38"/>
        <end position="56"/>
    </location>
</feature>
<protein>
    <submittedName>
        <fullName evidence="2">DUF1275 domain-containing protein</fullName>
    </submittedName>
</protein>
<dbReference type="InterPro" id="IPR010699">
    <property type="entry name" value="DUF1275"/>
</dbReference>
<reference evidence="2 3" key="1">
    <citation type="submission" date="2018-10" db="EMBL/GenBank/DDBJ databases">
        <title>Isolation from soil.</title>
        <authorList>
            <person name="Hu J."/>
        </authorList>
    </citation>
    <scope>NUCLEOTIDE SEQUENCE [LARGE SCALE GENOMIC DNA]</scope>
    <source>
        <strain evidence="2 3">NEAU-Ht49</strain>
    </source>
</reference>
<keyword evidence="3" id="KW-1185">Reference proteome</keyword>
<dbReference type="Pfam" id="PF06912">
    <property type="entry name" value="DUF1275"/>
    <property type="match status" value="1"/>
</dbReference>
<feature type="transmembrane region" description="Helical" evidence="1">
    <location>
        <begin position="176"/>
        <end position="195"/>
    </location>
</feature>
<organism evidence="2 3">
    <name type="scientific">Actinomadura harenae</name>
    <dbReference type="NCBI Taxonomy" id="2483351"/>
    <lineage>
        <taxon>Bacteria</taxon>
        <taxon>Bacillati</taxon>
        <taxon>Actinomycetota</taxon>
        <taxon>Actinomycetes</taxon>
        <taxon>Streptosporangiales</taxon>
        <taxon>Thermomonosporaceae</taxon>
        <taxon>Actinomadura</taxon>
    </lineage>
</organism>
<feature type="transmembrane region" description="Helical" evidence="1">
    <location>
        <begin position="62"/>
        <end position="80"/>
    </location>
</feature>
<dbReference type="OrthoDB" id="4272751at2"/>
<dbReference type="AlphaFoldDB" id="A0A3M2LP45"/>
<feature type="transmembrane region" description="Helical" evidence="1">
    <location>
        <begin position="201"/>
        <end position="219"/>
    </location>
</feature>
<keyword evidence="1" id="KW-0812">Transmembrane</keyword>
<feature type="transmembrane region" description="Helical" evidence="1">
    <location>
        <begin position="12"/>
        <end position="31"/>
    </location>
</feature>
<feature type="transmembrane region" description="Helical" evidence="1">
    <location>
        <begin position="92"/>
        <end position="112"/>
    </location>
</feature>
<sequence>MREGPESDERGPLPILLVALTVVAGLVDSVCYLALGQVFVANMTGNVIFLGLGLAGSPEGSVSRSLVAIAAFGLGAAAAGRLGTRRAPHHGLVLAVATLCEAVLTVAVAVLMTVHPVPAEPLRHVLIVLLGLAMGAQNAVVLRVKAVDLKTTLVTSTMTSLFAEVLNPWKRGWRTASVLILLLGAFLGGVLLRHVSPATPLWTAAALMLLCAAYGYAIARPSDAARPPDAARRP</sequence>
<comment type="caution">
    <text evidence="2">The sequence shown here is derived from an EMBL/GenBank/DDBJ whole genome shotgun (WGS) entry which is preliminary data.</text>
</comment>
<proteinExistence type="predicted"/>
<dbReference type="PANTHER" id="PTHR37314">
    <property type="entry name" value="SLR0142 PROTEIN"/>
    <property type="match status" value="1"/>
</dbReference>
<dbReference type="PANTHER" id="PTHR37314:SF4">
    <property type="entry name" value="UPF0700 TRANSMEMBRANE PROTEIN YOAK"/>
    <property type="match status" value="1"/>
</dbReference>
<gene>
    <name evidence="2" type="ORF">EBO15_33275</name>
</gene>
<evidence type="ECO:0000313" key="2">
    <source>
        <dbReference type="EMBL" id="RMI38303.1"/>
    </source>
</evidence>
<dbReference type="Proteomes" id="UP000282674">
    <property type="component" value="Unassembled WGS sequence"/>
</dbReference>
<keyword evidence="1" id="KW-0472">Membrane</keyword>
<keyword evidence="1" id="KW-1133">Transmembrane helix</keyword>
<evidence type="ECO:0000256" key="1">
    <source>
        <dbReference type="SAM" id="Phobius"/>
    </source>
</evidence>
<evidence type="ECO:0000313" key="3">
    <source>
        <dbReference type="Proteomes" id="UP000282674"/>
    </source>
</evidence>
<dbReference type="RefSeq" id="WP_122198447.1">
    <property type="nucleotide sequence ID" value="NZ_JBHSKC010000025.1"/>
</dbReference>